<name>A0A545UBS7_9GAMM</name>
<dbReference type="InterPro" id="IPR008523">
    <property type="entry name" value="DUF805"/>
</dbReference>
<dbReference type="GO" id="GO:0005886">
    <property type="term" value="C:plasma membrane"/>
    <property type="evidence" value="ECO:0007669"/>
    <property type="project" value="TreeGrafter"/>
</dbReference>
<feature type="transmembrane region" description="Helical" evidence="1">
    <location>
        <begin position="56"/>
        <end position="79"/>
    </location>
</feature>
<comment type="caution">
    <text evidence="2">The sequence shown here is derived from an EMBL/GenBank/DDBJ whole genome shotgun (WGS) entry which is preliminary data.</text>
</comment>
<dbReference type="AlphaFoldDB" id="A0A545UBS7"/>
<keyword evidence="3" id="KW-1185">Reference proteome</keyword>
<organism evidence="2 3">
    <name type="scientific">Aliikangiella coralliicola</name>
    <dbReference type="NCBI Taxonomy" id="2592383"/>
    <lineage>
        <taxon>Bacteria</taxon>
        <taxon>Pseudomonadati</taxon>
        <taxon>Pseudomonadota</taxon>
        <taxon>Gammaproteobacteria</taxon>
        <taxon>Oceanospirillales</taxon>
        <taxon>Pleioneaceae</taxon>
        <taxon>Aliikangiella</taxon>
    </lineage>
</organism>
<keyword evidence="1" id="KW-0812">Transmembrane</keyword>
<dbReference type="Proteomes" id="UP000315439">
    <property type="component" value="Unassembled WGS sequence"/>
</dbReference>
<keyword evidence="1" id="KW-1133">Transmembrane helix</keyword>
<dbReference type="PANTHER" id="PTHR34980:SF2">
    <property type="entry name" value="INNER MEMBRANE PROTEIN YHAH-RELATED"/>
    <property type="match status" value="1"/>
</dbReference>
<feature type="transmembrane region" description="Helical" evidence="1">
    <location>
        <begin position="99"/>
        <end position="122"/>
    </location>
</feature>
<dbReference type="EMBL" id="VIKS01000009">
    <property type="protein sequence ID" value="TQV86907.1"/>
    <property type="molecule type" value="Genomic_DNA"/>
</dbReference>
<accession>A0A545UBS7</accession>
<dbReference type="OrthoDB" id="9812349at2"/>
<sequence>MTDDNPYKSPATPPYDVTPGQVADRIKRKTPLEVDIFTLFFRFSGRIGRRQFLTGYLFTLSIISIAAFIDIILAAYIKLLLLYPLFALSTKRYHDLGKAGWAGLFQLLPGFGWLIVLAGCGLPIGDFHDNQYGESIYRK</sequence>
<evidence type="ECO:0000313" key="3">
    <source>
        <dbReference type="Proteomes" id="UP000315439"/>
    </source>
</evidence>
<dbReference type="Pfam" id="PF05656">
    <property type="entry name" value="DUF805"/>
    <property type="match status" value="1"/>
</dbReference>
<dbReference type="RefSeq" id="WP_142894374.1">
    <property type="nucleotide sequence ID" value="NZ_ML660165.1"/>
</dbReference>
<evidence type="ECO:0000256" key="1">
    <source>
        <dbReference type="SAM" id="Phobius"/>
    </source>
</evidence>
<dbReference type="PANTHER" id="PTHR34980">
    <property type="entry name" value="INNER MEMBRANE PROTEIN-RELATED-RELATED"/>
    <property type="match status" value="1"/>
</dbReference>
<evidence type="ECO:0000313" key="2">
    <source>
        <dbReference type="EMBL" id="TQV86907.1"/>
    </source>
</evidence>
<keyword evidence="1" id="KW-0472">Membrane</keyword>
<protein>
    <submittedName>
        <fullName evidence="2">DUF805 domain-containing protein</fullName>
    </submittedName>
</protein>
<proteinExistence type="predicted"/>
<gene>
    <name evidence="2" type="ORF">FLL46_13905</name>
</gene>
<reference evidence="2 3" key="1">
    <citation type="submission" date="2019-07" db="EMBL/GenBank/DDBJ databases">
        <title>Draft genome for Aliikangiella sp. M105.</title>
        <authorList>
            <person name="Wang G."/>
        </authorList>
    </citation>
    <scope>NUCLEOTIDE SEQUENCE [LARGE SCALE GENOMIC DNA]</scope>
    <source>
        <strain evidence="2 3">M105</strain>
    </source>
</reference>